<evidence type="ECO:0000256" key="4">
    <source>
        <dbReference type="ARBA" id="ARBA00023163"/>
    </source>
</evidence>
<accession>A0ABQ8IEX4</accession>
<dbReference type="PANTHER" id="PTHR31920">
    <property type="entry name" value="B3 DOMAIN-CONTAINING"/>
    <property type="match status" value="1"/>
</dbReference>
<dbReference type="InterPro" id="IPR015300">
    <property type="entry name" value="DNA-bd_pseudobarrel_sf"/>
</dbReference>
<evidence type="ECO:0000313" key="8">
    <source>
        <dbReference type="Proteomes" id="UP000827721"/>
    </source>
</evidence>
<evidence type="ECO:0000256" key="1">
    <source>
        <dbReference type="ARBA" id="ARBA00004123"/>
    </source>
</evidence>
<dbReference type="Pfam" id="PF02362">
    <property type="entry name" value="B3"/>
    <property type="match status" value="3"/>
</dbReference>
<comment type="caution">
    <text evidence="7">The sequence shown here is derived from an EMBL/GenBank/DDBJ whole genome shotgun (WGS) entry which is preliminary data.</text>
</comment>
<sequence>MTAIPVALEPAEGGGPDGCGGEETSQTSVMADTPFHFFKVILLSTLQDKKLEIPKKFVKKFGNELSTVATLTVPNGRVWKVELMKDGRKFWFRDGWNDFVQYHSITTGYFLVFRYGKHSNFHVLIFDMSACEIQYPYYCFGQKNDSKKSTLHQNAIEDEDSVEIIGSLTPKPPAFDSAFECGKSTTSLESPKLKCGYEVRSKRCKMEEVVEIDKSDSTSDESELNKVAYKVGKHSSDEANKRTKFDGQELLDILEEMGISVKMNFRNIATQEKERAMAAARLFRPKNPSFMIILRPSNICKGVYVPSQFTKKHLIGRDAEFIKLQDHDGREWCVKLGLYSSRLGYSSCDITHGWTTFSKERNLKNGDICIFELIGEKKNIVLKVSVFHSSTAILCRKFAASLLESPKFKHGYETRSKRLKMEEPVEMHTLDAAGDERSFKPKNPAFMVILRYVPLFADKYMSSRNAKFIKLQVPDGREWPVQISWSRSAGPDSTKGWQHSHFRENNLKEGDLCEFELIRKKDNLLKVSVSLL</sequence>
<name>A0ABQ8IEX4_9ROSI</name>
<keyword evidence="4" id="KW-0804">Transcription</keyword>
<evidence type="ECO:0000256" key="2">
    <source>
        <dbReference type="ARBA" id="ARBA00023015"/>
    </source>
</evidence>
<evidence type="ECO:0000256" key="5">
    <source>
        <dbReference type="ARBA" id="ARBA00023242"/>
    </source>
</evidence>
<dbReference type="SMART" id="SM01019">
    <property type="entry name" value="B3"/>
    <property type="match status" value="3"/>
</dbReference>
<dbReference type="SUPFAM" id="SSF101936">
    <property type="entry name" value="DNA-binding pseudobarrel domain"/>
    <property type="match status" value="3"/>
</dbReference>
<gene>
    <name evidence="7" type="ORF">JRO89_XS02G0057900</name>
</gene>
<dbReference type="Gene3D" id="2.40.330.10">
    <property type="entry name" value="DNA-binding pseudobarrel domain"/>
    <property type="match status" value="3"/>
</dbReference>
<reference evidence="7 8" key="1">
    <citation type="submission" date="2021-02" db="EMBL/GenBank/DDBJ databases">
        <title>Plant Genome Project.</title>
        <authorList>
            <person name="Zhang R.-G."/>
        </authorList>
    </citation>
    <scope>NUCLEOTIDE SEQUENCE [LARGE SCALE GENOMIC DNA]</scope>
    <source>
        <tissue evidence="7">Leaves</tissue>
    </source>
</reference>
<dbReference type="InterPro" id="IPR050655">
    <property type="entry name" value="Plant_B3_domain"/>
</dbReference>
<evidence type="ECO:0000313" key="7">
    <source>
        <dbReference type="EMBL" id="KAH7575175.1"/>
    </source>
</evidence>
<protein>
    <recommendedName>
        <fullName evidence="6">TF-B3 domain-containing protein</fullName>
    </recommendedName>
</protein>
<feature type="domain" description="TF-B3" evidence="6">
    <location>
        <begin position="303"/>
        <end position="390"/>
    </location>
</feature>
<feature type="domain" description="TF-B3" evidence="6">
    <location>
        <begin position="36"/>
        <end position="129"/>
    </location>
</feature>
<keyword evidence="3" id="KW-0238">DNA-binding</keyword>
<proteinExistence type="predicted"/>
<dbReference type="InterPro" id="IPR003340">
    <property type="entry name" value="B3_DNA-bd"/>
</dbReference>
<evidence type="ECO:0000259" key="6">
    <source>
        <dbReference type="PROSITE" id="PS50863"/>
    </source>
</evidence>
<keyword evidence="5" id="KW-0539">Nucleus</keyword>
<comment type="subcellular location">
    <subcellularLocation>
        <location evidence="1">Nucleus</location>
    </subcellularLocation>
</comment>
<dbReference type="CDD" id="cd10017">
    <property type="entry name" value="B3_DNA"/>
    <property type="match status" value="3"/>
</dbReference>
<keyword evidence="2" id="KW-0805">Transcription regulation</keyword>
<dbReference type="EMBL" id="JAFEMO010000002">
    <property type="protein sequence ID" value="KAH7575175.1"/>
    <property type="molecule type" value="Genomic_DNA"/>
</dbReference>
<organism evidence="7 8">
    <name type="scientific">Xanthoceras sorbifolium</name>
    <dbReference type="NCBI Taxonomy" id="99658"/>
    <lineage>
        <taxon>Eukaryota</taxon>
        <taxon>Viridiplantae</taxon>
        <taxon>Streptophyta</taxon>
        <taxon>Embryophyta</taxon>
        <taxon>Tracheophyta</taxon>
        <taxon>Spermatophyta</taxon>
        <taxon>Magnoliopsida</taxon>
        <taxon>eudicotyledons</taxon>
        <taxon>Gunneridae</taxon>
        <taxon>Pentapetalae</taxon>
        <taxon>rosids</taxon>
        <taxon>malvids</taxon>
        <taxon>Sapindales</taxon>
        <taxon>Sapindaceae</taxon>
        <taxon>Xanthoceroideae</taxon>
        <taxon>Xanthoceras</taxon>
    </lineage>
</organism>
<evidence type="ECO:0000256" key="3">
    <source>
        <dbReference type="ARBA" id="ARBA00023125"/>
    </source>
</evidence>
<dbReference type="Proteomes" id="UP000827721">
    <property type="component" value="Unassembled WGS sequence"/>
</dbReference>
<dbReference type="PROSITE" id="PS50863">
    <property type="entry name" value="B3"/>
    <property type="match status" value="2"/>
</dbReference>
<dbReference type="PANTHER" id="PTHR31920:SF51">
    <property type="entry name" value="BINDING PROTEIN, PUTATIVE-RELATED"/>
    <property type="match status" value="1"/>
</dbReference>
<keyword evidence="8" id="KW-1185">Reference proteome</keyword>